<keyword evidence="3 7" id="KW-0347">Helicase</keyword>
<evidence type="ECO:0000259" key="5">
    <source>
        <dbReference type="PROSITE" id="PS51192"/>
    </source>
</evidence>
<dbReference type="Pfam" id="PF00270">
    <property type="entry name" value="DEAD"/>
    <property type="match status" value="1"/>
</dbReference>
<dbReference type="NCBIfam" id="NF008348">
    <property type="entry name" value="PRK11131.1"/>
    <property type="match status" value="1"/>
</dbReference>
<dbReference type="InterPro" id="IPR001650">
    <property type="entry name" value="Helicase_C-like"/>
</dbReference>
<proteinExistence type="predicted"/>
<evidence type="ECO:0000256" key="1">
    <source>
        <dbReference type="ARBA" id="ARBA00022741"/>
    </source>
</evidence>
<reference evidence="7 8" key="1">
    <citation type="submission" date="2014-04" db="EMBL/GenBank/DDBJ databases">
        <title>Marinobacterium kochiensis sp. nov., isolated from sediment sample collected from Kochi backwaters in Kerala, India.</title>
        <authorList>
            <person name="Singh A."/>
            <person name="Pinnaka A.K."/>
        </authorList>
    </citation>
    <scope>NUCLEOTIDE SEQUENCE [LARGE SCALE GENOMIC DNA]</scope>
    <source>
        <strain evidence="7 8">AK27</strain>
    </source>
</reference>
<dbReference type="GO" id="GO:0005524">
    <property type="term" value="F:ATP binding"/>
    <property type="evidence" value="ECO:0007669"/>
    <property type="project" value="UniProtKB-KW"/>
</dbReference>
<dbReference type="STRING" id="1232683.ADIMK_3489"/>
<dbReference type="InterPro" id="IPR007502">
    <property type="entry name" value="Helicase-assoc_dom"/>
</dbReference>
<keyword evidence="1" id="KW-0547">Nucleotide-binding</keyword>
<dbReference type="InterPro" id="IPR003593">
    <property type="entry name" value="AAA+_ATPase"/>
</dbReference>
<protein>
    <submittedName>
        <fullName evidence="7">ATP-dependent RNA helicase HrpA</fullName>
        <ecNumber evidence="7">3.6.4.13</ecNumber>
    </submittedName>
</protein>
<comment type="caution">
    <text evidence="7">The sequence shown here is derived from an EMBL/GenBank/DDBJ whole genome shotgun (WGS) entry which is preliminary data.</text>
</comment>
<name>A0A081FUZ4_9GAMM</name>
<dbReference type="SMART" id="SM00382">
    <property type="entry name" value="AAA"/>
    <property type="match status" value="1"/>
</dbReference>
<dbReference type="SUPFAM" id="SSF52540">
    <property type="entry name" value="P-loop containing nucleoside triphosphate hydrolases"/>
    <property type="match status" value="1"/>
</dbReference>
<dbReference type="InterPro" id="IPR010222">
    <property type="entry name" value="RNA_helicase_HrpA"/>
</dbReference>
<dbReference type="SMART" id="SM00490">
    <property type="entry name" value="HELICc"/>
    <property type="match status" value="1"/>
</dbReference>
<dbReference type="PATRIC" id="fig|1232683.4.peg.3433"/>
<keyword evidence="4" id="KW-0067">ATP-binding</keyword>
<dbReference type="eggNOG" id="COG1643">
    <property type="taxonomic scope" value="Bacteria"/>
</dbReference>
<dbReference type="GO" id="GO:0003724">
    <property type="term" value="F:RNA helicase activity"/>
    <property type="evidence" value="ECO:0007669"/>
    <property type="project" value="UniProtKB-EC"/>
</dbReference>
<dbReference type="SMART" id="SM00847">
    <property type="entry name" value="HA2"/>
    <property type="match status" value="1"/>
</dbReference>
<dbReference type="Pfam" id="PF07717">
    <property type="entry name" value="OB_NTP_bind"/>
    <property type="match status" value="1"/>
</dbReference>
<dbReference type="PROSITE" id="PS51192">
    <property type="entry name" value="HELICASE_ATP_BIND_1"/>
    <property type="match status" value="1"/>
</dbReference>
<dbReference type="InterPro" id="IPR014001">
    <property type="entry name" value="Helicase_ATP-bd"/>
</dbReference>
<keyword evidence="2 7" id="KW-0378">Hydrolase</keyword>
<sequence>MSDSLLALRSRLDQCRLADRFRLNRRLDKLRHERAVASDIAALEAAIDASIEAVELRRALPVDIVYPDLPVSARRDELLDTIRNNQVVVIAGETGSGKTTQLPKLCLELGFGCRGMIGHTQPRRLAARNVAARIAEELNTPLGERVGYQVRFHDQVSETTQIKLMTDGILLAETQHDRFLEQYEVLIIDEAHERSLNIDFLLGYIKRILPKRPDLKLIITSATIDLERFSEHFDNAPVVEVSGRTYPVDILYRPLHEMEAEDEKALDLQQGILAAIDELTQIDREKRGGGPGDILVFLPGEREIRETAETLRKAQLRDTEVIPLYARLSLKEQNRVFQGERGAGRRIVLSTNVAETSLTVPGIRYVVDPGVARISRYSYRSKVQRLPVEAISQASANQRAGRCGRVAPGTCIRLYSEEDFNNRPAFTDAEIQRTNLAAVILQMLQLRLGDIGDFPFVDPPDSRFITDGFKLLEELGAVDSRRQLTAVGRQLARLPVDPRIARMVIEAAQFDALKEVLIIASALSVQDPRERPHDKRQAADEKHRLYADEYSDFITLLNLWNLYEEQRAELSQNQLRNWCQKHFISFMRMREWRDVHRQLHLSVKELKLHENAEPADYAPVHRSLLAGLLSHIGNLVEKGEYLGARNRRFRIFPGSGLFKKSPKWVMAAELIETSKLYAHHVAKIEPEWIEAPAAHLVKRTWSEPHWEKKRAQVVATEQVSLYGLVIVPKRRVNYGQIDPRVSHEIFIRSALVEGAFSTRAPFFNRNRALLDDVETLESKARRRDLLVDEEGLYQFYAERLERLGGGHIVNGAGFEKWYKKQRQIDADVLVMTEADILQRSSDHISQALYPDVLRLDGVDLKLEYVFDPASDKDGVTLQCPLALLKALPRKRLEWSVPGLLEEKVIAILKGLPKQLRKHFVPVPEYAKAFCESVTFADGDLYEALSFQLLRMTGVKVDPSQLKASALEPHQQLNISLIDAQNRVVGEGRDWEVLNQRYSSQVEEAIQAGSDESWGRDHIVRWDFGDIEESIHVKQAGGIEVEAWPGLEDQGDHVELKLFTSADESRVVSKRAVARLLLLAIPEVVKYVRRQLPALDKILLLSGKRFDRKRLEEEILIKSVSRAARIADNDTIRTKAAFDAALEHARANLAETANDLCGFVLSCHQRLHAIEKRLGGRIDLSAVTVLNDIKQQLAGLMHPRYLSDTPDVWLEQYPRYLQAIEIRLNRFQRELRQQIVLSEQLASLKQQYEKRCDEARAQDALTDDLREFRWWLEEYRVSLFAQQLGTRFTVSEKRLRKRLSELM</sequence>
<keyword evidence="8" id="KW-1185">Reference proteome</keyword>
<evidence type="ECO:0000313" key="8">
    <source>
        <dbReference type="Proteomes" id="UP000028252"/>
    </source>
</evidence>
<dbReference type="PANTHER" id="PTHR18934:SF99">
    <property type="entry name" value="ATP-DEPENDENT RNA HELICASE DHX37-RELATED"/>
    <property type="match status" value="1"/>
</dbReference>
<evidence type="ECO:0000256" key="2">
    <source>
        <dbReference type="ARBA" id="ARBA00022801"/>
    </source>
</evidence>
<dbReference type="InterPro" id="IPR027417">
    <property type="entry name" value="P-loop_NTPase"/>
</dbReference>
<dbReference type="Pfam" id="PF11898">
    <property type="entry name" value="DUF3418"/>
    <property type="match status" value="1"/>
</dbReference>
<gene>
    <name evidence="7" type="ORF">ADIMK_3489</name>
</gene>
<dbReference type="EMBL" id="JMQN01000050">
    <property type="protein sequence ID" value="KEA62349.1"/>
    <property type="molecule type" value="Genomic_DNA"/>
</dbReference>
<dbReference type="SMART" id="SM00487">
    <property type="entry name" value="DEXDc"/>
    <property type="match status" value="1"/>
</dbReference>
<accession>A0A081FUZ4</accession>
<dbReference type="CDD" id="cd17989">
    <property type="entry name" value="DEXHc_HrpA"/>
    <property type="match status" value="1"/>
</dbReference>
<dbReference type="Pfam" id="PF00271">
    <property type="entry name" value="Helicase_C"/>
    <property type="match status" value="1"/>
</dbReference>
<dbReference type="EC" id="3.6.4.13" evidence="7"/>
<dbReference type="InterPro" id="IPR048333">
    <property type="entry name" value="HA2_WH"/>
</dbReference>
<dbReference type="CDD" id="cd18791">
    <property type="entry name" value="SF2_C_RHA"/>
    <property type="match status" value="1"/>
</dbReference>
<dbReference type="GO" id="GO:0003723">
    <property type="term" value="F:RNA binding"/>
    <property type="evidence" value="ECO:0007669"/>
    <property type="project" value="TreeGrafter"/>
</dbReference>
<evidence type="ECO:0000259" key="6">
    <source>
        <dbReference type="PROSITE" id="PS51194"/>
    </source>
</evidence>
<feature type="domain" description="Helicase ATP-binding" evidence="5">
    <location>
        <begin position="79"/>
        <end position="242"/>
    </location>
</feature>
<dbReference type="InterPro" id="IPR011545">
    <property type="entry name" value="DEAD/DEAH_box_helicase_dom"/>
</dbReference>
<dbReference type="Proteomes" id="UP000028252">
    <property type="component" value="Unassembled WGS sequence"/>
</dbReference>
<dbReference type="Pfam" id="PF21010">
    <property type="entry name" value="HA2_C"/>
    <property type="match status" value="1"/>
</dbReference>
<dbReference type="Gene3D" id="3.40.50.300">
    <property type="entry name" value="P-loop containing nucleotide triphosphate hydrolases"/>
    <property type="match status" value="2"/>
</dbReference>
<dbReference type="FunFam" id="3.40.50.300:FF:000575">
    <property type="entry name" value="ATP-dependent helicase hrpA"/>
    <property type="match status" value="1"/>
</dbReference>
<dbReference type="PROSITE" id="PS51194">
    <property type="entry name" value="HELICASE_CTER"/>
    <property type="match status" value="1"/>
</dbReference>
<dbReference type="GO" id="GO:0016787">
    <property type="term" value="F:hydrolase activity"/>
    <property type="evidence" value="ECO:0007669"/>
    <property type="project" value="UniProtKB-KW"/>
</dbReference>
<dbReference type="InterPro" id="IPR024590">
    <property type="entry name" value="HrpA_C"/>
</dbReference>
<evidence type="ECO:0000256" key="3">
    <source>
        <dbReference type="ARBA" id="ARBA00022806"/>
    </source>
</evidence>
<feature type="domain" description="Helicase C-terminal" evidence="6">
    <location>
        <begin position="267"/>
        <end position="447"/>
    </location>
</feature>
<evidence type="ECO:0000256" key="4">
    <source>
        <dbReference type="ARBA" id="ARBA00022840"/>
    </source>
</evidence>
<dbReference type="RefSeq" id="WP_036190896.1">
    <property type="nucleotide sequence ID" value="NZ_JMQN01000050.1"/>
</dbReference>
<dbReference type="InterPro" id="IPR011709">
    <property type="entry name" value="DEAD-box_helicase_OB_fold"/>
</dbReference>
<dbReference type="NCBIfam" id="TIGR01967">
    <property type="entry name" value="DEAH_box_HrpA"/>
    <property type="match status" value="1"/>
</dbReference>
<organism evidence="7 8">
    <name type="scientific">Marinobacterium lacunae</name>
    <dbReference type="NCBI Taxonomy" id="1232683"/>
    <lineage>
        <taxon>Bacteria</taxon>
        <taxon>Pseudomonadati</taxon>
        <taxon>Pseudomonadota</taxon>
        <taxon>Gammaproteobacteria</taxon>
        <taxon>Oceanospirillales</taxon>
        <taxon>Oceanospirillaceae</taxon>
        <taxon>Marinobacterium</taxon>
    </lineage>
</organism>
<dbReference type="FunFam" id="1.20.120.1080:FF:000005">
    <property type="entry name" value="ATP-dependent helicase HrpA"/>
    <property type="match status" value="1"/>
</dbReference>
<dbReference type="Pfam" id="PF04408">
    <property type="entry name" value="WHD_HA2"/>
    <property type="match status" value="1"/>
</dbReference>
<dbReference type="Gene3D" id="1.20.120.1080">
    <property type="match status" value="1"/>
</dbReference>
<dbReference type="OrthoDB" id="9805617at2"/>
<dbReference type="PANTHER" id="PTHR18934">
    <property type="entry name" value="ATP-DEPENDENT RNA HELICASE"/>
    <property type="match status" value="1"/>
</dbReference>
<evidence type="ECO:0000313" key="7">
    <source>
        <dbReference type="EMBL" id="KEA62349.1"/>
    </source>
</evidence>